<name>A0AAV9GBI7_9PEZI</name>
<gene>
    <name evidence="3" type="ORF">QBC34DRAFT_442229</name>
</gene>
<keyword evidence="1" id="KW-0812">Transmembrane</keyword>
<evidence type="ECO:0000256" key="2">
    <source>
        <dbReference type="SAM" id="SignalP"/>
    </source>
</evidence>
<dbReference type="Proteomes" id="UP001321760">
    <property type="component" value="Unassembled WGS sequence"/>
</dbReference>
<comment type="caution">
    <text evidence="3">The sequence shown here is derived from an EMBL/GenBank/DDBJ whole genome shotgun (WGS) entry which is preliminary data.</text>
</comment>
<keyword evidence="1" id="KW-0472">Membrane</keyword>
<feature type="transmembrane region" description="Helical" evidence="1">
    <location>
        <begin position="92"/>
        <end position="117"/>
    </location>
</feature>
<keyword evidence="2" id="KW-0732">Signal</keyword>
<protein>
    <submittedName>
        <fullName evidence="3">Uncharacterized protein</fullName>
    </submittedName>
</protein>
<dbReference type="AlphaFoldDB" id="A0AAV9GBI7"/>
<feature type="chain" id="PRO_5043922672" evidence="2">
    <location>
        <begin position="24"/>
        <end position="224"/>
    </location>
</feature>
<reference evidence="3" key="2">
    <citation type="submission" date="2023-05" db="EMBL/GenBank/DDBJ databases">
        <authorList>
            <consortium name="Lawrence Berkeley National Laboratory"/>
            <person name="Steindorff A."/>
            <person name="Hensen N."/>
            <person name="Bonometti L."/>
            <person name="Westerberg I."/>
            <person name="Brannstrom I.O."/>
            <person name="Guillou S."/>
            <person name="Cros-Aarteil S."/>
            <person name="Calhoun S."/>
            <person name="Haridas S."/>
            <person name="Kuo A."/>
            <person name="Mondo S."/>
            <person name="Pangilinan J."/>
            <person name="Riley R."/>
            <person name="Labutti K."/>
            <person name="Andreopoulos B."/>
            <person name="Lipzen A."/>
            <person name="Chen C."/>
            <person name="Yanf M."/>
            <person name="Daum C."/>
            <person name="Ng V."/>
            <person name="Clum A."/>
            <person name="Ohm R."/>
            <person name="Martin F."/>
            <person name="Silar P."/>
            <person name="Natvig D."/>
            <person name="Lalanne C."/>
            <person name="Gautier V."/>
            <person name="Ament-Velasquez S.L."/>
            <person name="Kruys A."/>
            <person name="Hutchinson M.I."/>
            <person name="Powell A.J."/>
            <person name="Barry K."/>
            <person name="Miller A.N."/>
            <person name="Grigoriev I.V."/>
            <person name="Debuchy R."/>
            <person name="Gladieux P."/>
            <person name="Thoren M.H."/>
            <person name="Johannesson H."/>
        </authorList>
    </citation>
    <scope>NUCLEOTIDE SEQUENCE</scope>
    <source>
        <strain evidence="3">PSN243</strain>
    </source>
</reference>
<proteinExistence type="predicted"/>
<feature type="signal peptide" evidence="2">
    <location>
        <begin position="1"/>
        <end position="23"/>
    </location>
</feature>
<sequence length="224" mass="23785">MPFIIVSPPVLLALLWDITEALAIKVKDHRRGLPPPSVLAMDLIVWLALAGCNVGLGFIGMTGDLNDVLRPGLGSYRQGTIPPNLRSKVQEVAYMALTVVALVSVLTALHVSTFSIACYETHMRNRKPEPVAQSAILVMQNGNGPTAQLASAVPVTVGGQVLLIDSASGQPPQKVYYVPVQAVPVGCNMPQNMKAALSAQPEYTGVRQHQAAPAVPLIQRAGKK</sequence>
<evidence type="ECO:0000313" key="4">
    <source>
        <dbReference type="Proteomes" id="UP001321760"/>
    </source>
</evidence>
<evidence type="ECO:0000313" key="3">
    <source>
        <dbReference type="EMBL" id="KAK4444703.1"/>
    </source>
</evidence>
<feature type="transmembrane region" description="Helical" evidence="1">
    <location>
        <begin position="39"/>
        <end position="60"/>
    </location>
</feature>
<accession>A0AAV9GBI7</accession>
<dbReference type="EMBL" id="MU865973">
    <property type="protein sequence ID" value="KAK4444703.1"/>
    <property type="molecule type" value="Genomic_DNA"/>
</dbReference>
<keyword evidence="4" id="KW-1185">Reference proteome</keyword>
<organism evidence="3 4">
    <name type="scientific">Podospora aff. communis PSN243</name>
    <dbReference type="NCBI Taxonomy" id="3040156"/>
    <lineage>
        <taxon>Eukaryota</taxon>
        <taxon>Fungi</taxon>
        <taxon>Dikarya</taxon>
        <taxon>Ascomycota</taxon>
        <taxon>Pezizomycotina</taxon>
        <taxon>Sordariomycetes</taxon>
        <taxon>Sordariomycetidae</taxon>
        <taxon>Sordariales</taxon>
        <taxon>Podosporaceae</taxon>
        <taxon>Podospora</taxon>
    </lineage>
</organism>
<evidence type="ECO:0000256" key="1">
    <source>
        <dbReference type="SAM" id="Phobius"/>
    </source>
</evidence>
<reference evidence="3" key="1">
    <citation type="journal article" date="2023" name="Mol. Phylogenet. Evol.">
        <title>Genome-scale phylogeny and comparative genomics of the fungal order Sordariales.</title>
        <authorList>
            <person name="Hensen N."/>
            <person name="Bonometti L."/>
            <person name="Westerberg I."/>
            <person name="Brannstrom I.O."/>
            <person name="Guillou S."/>
            <person name="Cros-Aarteil S."/>
            <person name="Calhoun S."/>
            <person name="Haridas S."/>
            <person name="Kuo A."/>
            <person name="Mondo S."/>
            <person name="Pangilinan J."/>
            <person name="Riley R."/>
            <person name="LaButti K."/>
            <person name="Andreopoulos B."/>
            <person name="Lipzen A."/>
            <person name="Chen C."/>
            <person name="Yan M."/>
            <person name="Daum C."/>
            <person name="Ng V."/>
            <person name="Clum A."/>
            <person name="Steindorff A."/>
            <person name="Ohm R.A."/>
            <person name="Martin F."/>
            <person name="Silar P."/>
            <person name="Natvig D.O."/>
            <person name="Lalanne C."/>
            <person name="Gautier V."/>
            <person name="Ament-Velasquez S.L."/>
            <person name="Kruys A."/>
            <person name="Hutchinson M.I."/>
            <person name="Powell A.J."/>
            <person name="Barry K."/>
            <person name="Miller A.N."/>
            <person name="Grigoriev I.V."/>
            <person name="Debuchy R."/>
            <person name="Gladieux P."/>
            <person name="Hiltunen Thoren M."/>
            <person name="Johannesson H."/>
        </authorList>
    </citation>
    <scope>NUCLEOTIDE SEQUENCE</scope>
    <source>
        <strain evidence="3">PSN243</strain>
    </source>
</reference>
<keyword evidence="1" id="KW-1133">Transmembrane helix</keyword>